<evidence type="ECO:0000313" key="3">
    <source>
        <dbReference type="EMBL" id="TCC19994.1"/>
    </source>
</evidence>
<dbReference type="Gene3D" id="3.40.50.1390">
    <property type="entry name" value="Resolvase, N-terminal catalytic domain"/>
    <property type="match status" value="1"/>
</dbReference>
<evidence type="ECO:0000313" key="4">
    <source>
        <dbReference type="Proteomes" id="UP000292695"/>
    </source>
</evidence>
<organism evidence="3 4">
    <name type="scientific">Kribbella sindirgiensis</name>
    <dbReference type="NCBI Taxonomy" id="1124744"/>
    <lineage>
        <taxon>Bacteria</taxon>
        <taxon>Bacillati</taxon>
        <taxon>Actinomycetota</taxon>
        <taxon>Actinomycetes</taxon>
        <taxon>Propionibacteriales</taxon>
        <taxon>Kribbellaceae</taxon>
        <taxon>Kribbella</taxon>
    </lineage>
</organism>
<dbReference type="InterPro" id="IPR038109">
    <property type="entry name" value="DNA_bind_recomb_sf"/>
</dbReference>
<feature type="domain" description="Recombinase" evidence="2">
    <location>
        <begin position="193"/>
        <end position="354"/>
    </location>
</feature>
<dbReference type="SUPFAM" id="SSF53041">
    <property type="entry name" value="Resolvase-like"/>
    <property type="match status" value="1"/>
</dbReference>
<dbReference type="PANTHER" id="PTHR30461">
    <property type="entry name" value="DNA-INVERTASE FROM LAMBDOID PROPHAGE"/>
    <property type="match status" value="1"/>
</dbReference>
<feature type="coiled-coil region" evidence="1">
    <location>
        <begin position="451"/>
        <end position="485"/>
    </location>
</feature>
<dbReference type="SMART" id="SM00857">
    <property type="entry name" value="Resolvase"/>
    <property type="match status" value="1"/>
</dbReference>
<evidence type="ECO:0000259" key="2">
    <source>
        <dbReference type="PROSITE" id="PS51737"/>
    </source>
</evidence>
<dbReference type="GO" id="GO:0003677">
    <property type="term" value="F:DNA binding"/>
    <property type="evidence" value="ECO:0007669"/>
    <property type="project" value="InterPro"/>
</dbReference>
<dbReference type="PROSITE" id="PS51737">
    <property type="entry name" value="RECOMBINASE_DNA_BIND"/>
    <property type="match status" value="1"/>
</dbReference>
<comment type="caution">
    <text evidence="3">The sequence shown here is derived from an EMBL/GenBank/DDBJ whole genome shotgun (WGS) entry which is preliminary data.</text>
</comment>
<reference evidence="3 4" key="1">
    <citation type="submission" date="2019-02" db="EMBL/GenBank/DDBJ databases">
        <title>Kribbella capetownensis sp. nov. and Kribbella speibonae sp. nov., isolated from soil.</title>
        <authorList>
            <person name="Curtis S.M."/>
            <person name="Norton I."/>
            <person name="Everest G.J."/>
            <person name="Meyers P.R."/>
        </authorList>
    </citation>
    <scope>NUCLEOTIDE SEQUENCE [LARGE SCALE GENOMIC DNA]</scope>
    <source>
        <strain evidence="3 4">DSM 27082</strain>
    </source>
</reference>
<dbReference type="InterPro" id="IPR011109">
    <property type="entry name" value="DNA_bind_recombinase_dom"/>
</dbReference>
<dbReference type="OrthoDB" id="3372479at2"/>
<gene>
    <name evidence="3" type="ORF">E0H50_37870</name>
</gene>
<protein>
    <submittedName>
        <fullName evidence="3">Recombinase family protein</fullName>
    </submittedName>
</protein>
<keyword evidence="4" id="KW-1185">Reference proteome</keyword>
<dbReference type="RefSeq" id="WP_131295961.1">
    <property type="nucleotide sequence ID" value="NZ_SJKA01000022.1"/>
</dbReference>
<proteinExistence type="predicted"/>
<dbReference type="InterPro" id="IPR050639">
    <property type="entry name" value="SSR_resolvase"/>
</dbReference>
<dbReference type="Proteomes" id="UP000292695">
    <property type="component" value="Unassembled WGS sequence"/>
</dbReference>
<dbReference type="AlphaFoldDB" id="A0A4R0I287"/>
<accession>A0A4R0I287</accession>
<dbReference type="InterPro" id="IPR036162">
    <property type="entry name" value="Resolvase-like_N_sf"/>
</dbReference>
<dbReference type="Gene3D" id="3.90.1750.20">
    <property type="entry name" value="Putative Large Serine Recombinase, Chain B, Domain 2"/>
    <property type="match status" value="1"/>
</dbReference>
<dbReference type="Pfam" id="PF00239">
    <property type="entry name" value="Resolvase"/>
    <property type="match status" value="1"/>
</dbReference>
<dbReference type="PANTHER" id="PTHR30461:SF23">
    <property type="entry name" value="DNA RECOMBINASE-RELATED"/>
    <property type="match status" value="1"/>
</dbReference>
<dbReference type="GO" id="GO:0000150">
    <property type="term" value="F:DNA strand exchange activity"/>
    <property type="evidence" value="ECO:0007669"/>
    <property type="project" value="InterPro"/>
</dbReference>
<keyword evidence="1" id="KW-0175">Coiled coil</keyword>
<dbReference type="EMBL" id="SJKA01000022">
    <property type="protein sequence ID" value="TCC19994.1"/>
    <property type="molecule type" value="Genomic_DNA"/>
</dbReference>
<dbReference type="InterPro" id="IPR006119">
    <property type="entry name" value="Resolv_N"/>
</dbReference>
<name>A0A4R0I287_9ACTN</name>
<sequence length="602" mass="66728">MSGDSVDPWATLDDLLGTEALPDHPTGTGIGRLAFYGRCSTEDNQDPKTSKAWQLGEAARFVEPLGGVVVEEFFDIGQSRSLPWERRDEASRALQALKNPNRGWDGLVVGEATRCWFGNQFSLTWPKFDRYGVSLWIPSLGGRFDAENTVHDMAMTITGGLSKSERQHVQRRVRAAMAAQVLIDGKHQGGRAPYGYQVVDAGPHPNPRKAQEGYRLRVLAVDEVAAPVVERIFALYLEGVGHKGIAQLLNAEHIPCPAAHTPHQNRHRAGDGWQGSTVRAILCNPRYTGYAIYGRWQKVEELLDPDDVAAGHVVRYRRSPFSKIVRSREPAHPAIVSVEAFTRVQFEMSARAGASMSERAQATRTRVASSHTYVLRRRIQCTICGRRMEGSHRSHATFYRCRARSLAPGSPALQDHPPNVYLREDHLTGKINAWIARLFDPAHVDSTVEALADADELADRIETQAKSFRRRIAAAESTMERLRRAIEVGWDPETLTEQYNAAAADKRAAESGLKAVDPVPQLTANDIRALVTQLGDMANALDHADRKDLAELYEALGLAIAYDHRLQVAEVSITPALRGVKKCVRGGTCALFTRYAPRRKDT</sequence>
<dbReference type="Pfam" id="PF07508">
    <property type="entry name" value="Recombinase"/>
    <property type="match status" value="1"/>
</dbReference>
<evidence type="ECO:0000256" key="1">
    <source>
        <dbReference type="SAM" id="Coils"/>
    </source>
</evidence>